<dbReference type="AlphaFoldDB" id="A0A016V8Z0"/>
<evidence type="ECO:0000256" key="1">
    <source>
        <dbReference type="SAM" id="Phobius"/>
    </source>
</evidence>
<gene>
    <name evidence="2" type="primary">Acey_s0014.g2325</name>
    <name evidence="2" type="ORF">Y032_0014g2325</name>
</gene>
<organism evidence="2 3">
    <name type="scientific">Ancylostoma ceylanicum</name>
    <dbReference type="NCBI Taxonomy" id="53326"/>
    <lineage>
        <taxon>Eukaryota</taxon>
        <taxon>Metazoa</taxon>
        <taxon>Ecdysozoa</taxon>
        <taxon>Nematoda</taxon>
        <taxon>Chromadorea</taxon>
        <taxon>Rhabditida</taxon>
        <taxon>Rhabditina</taxon>
        <taxon>Rhabditomorpha</taxon>
        <taxon>Strongyloidea</taxon>
        <taxon>Ancylostomatidae</taxon>
        <taxon>Ancylostomatinae</taxon>
        <taxon>Ancylostoma</taxon>
    </lineage>
</organism>
<evidence type="ECO:0000313" key="2">
    <source>
        <dbReference type="EMBL" id="EYC24104.1"/>
    </source>
</evidence>
<dbReference type="Proteomes" id="UP000024635">
    <property type="component" value="Unassembled WGS sequence"/>
</dbReference>
<accession>A0A016V8Z0</accession>
<reference evidence="3" key="1">
    <citation type="journal article" date="2015" name="Nat. Genet.">
        <title>The genome and transcriptome of the zoonotic hookworm Ancylostoma ceylanicum identify infection-specific gene families.</title>
        <authorList>
            <person name="Schwarz E.M."/>
            <person name="Hu Y."/>
            <person name="Antoshechkin I."/>
            <person name="Miller M.M."/>
            <person name="Sternberg P.W."/>
            <person name="Aroian R.V."/>
        </authorList>
    </citation>
    <scope>NUCLEOTIDE SEQUENCE</scope>
    <source>
        <strain evidence="3">HY135</strain>
    </source>
</reference>
<proteinExistence type="predicted"/>
<keyword evidence="1" id="KW-0812">Transmembrane</keyword>
<keyword evidence="1" id="KW-1133">Transmembrane helix</keyword>
<name>A0A016V8Z0_9BILA</name>
<evidence type="ECO:0000313" key="3">
    <source>
        <dbReference type="Proteomes" id="UP000024635"/>
    </source>
</evidence>
<dbReference type="OrthoDB" id="10512144at2759"/>
<sequence length="193" mass="21479">MILDNVEKQIASKRNTSLIARLTPDSRAFFLARFARVASLRHHPHTTTIILHLSKLPFLATSRFGAPKLCNTPAHPYHTVGPVSRRLLILSLIIATCSAAVTFYLSARKKKKDKSSGVCPFIRSPLSEKSAAIVRESHYSCRCNEIKPYDICDVTTRLEADDVSIRITESDSYTEEEDATGVRLGGSIHRDLV</sequence>
<keyword evidence="3" id="KW-1185">Reference proteome</keyword>
<keyword evidence="1" id="KW-0472">Membrane</keyword>
<feature type="transmembrane region" description="Helical" evidence="1">
    <location>
        <begin position="87"/>
        <end position="107"/>
    </location>
</feature>
<protein>
    <submittedName>
        <fullName evidence="2">Uncharacterized protein</fullName>
    </submittedName>
</protein>
<comment type="caution">
    <text evidence="2">The sequence shown here is derived from an EMBL/GenBank/DDBJ whole genome shotgun (WGS) entry which is preliminary data.</text>
</comment>
<dbReference type="EMBL" id="JARK01001350">
    <property type="protein sequence ID" value="EYC24104.1"/>
    <property type="molecule type" value="Genomic_DNA"/>
</dbReference>